<evidence type="ECO:0000313" key="4">
    <source>
        <dbReference type="Proteomes" id="UP001469553"/>
    </source>
</evidence>
<keyword evidence="2" id="KW-1133">Transmembrane helix</keyword>
<sequence>LQCFGHRLHLAIENAVKGDERILRAVGLCKKLVRPANLELQEFFTAYWSIKNLFVTEGTTQRDQAGSMEREFKRARNGFPAHSLAPDQPSPLPRLLILFLVLFQRGSWMNRLHTPILFLVLFRRGSWMNRRHTPIKFLVLFRRGSWMNRLHTPILFLVLFRRGPKPSRPHTLFLPGWEDAPSPPAVPQRLRRRSPRPRRMSQQSLHRSPRFQRFPHRTSELHCGFSWSRRWPSDHWLLRHRPADHLLLRRQPADRLLIASSYVASLLITCSYVAGLLIA</sequence>
<evidence type="ECO:0000256" key="2">
    <source>
        <dbReference type="SAM" id="Phobius"/>
    </source>
</evidence>
<feature type="non-terminal residue" evidence="3">
    <location>
        <position position="1"/>
    </location>
</feature>
<feature type="compositionally biased region" description="Basic residues" evidence="1">
    <location>
        <begin position="189"/>
        <end position="199"/>
    </location>
</feature>
<name>A0ABV0XIB2_9TELE</name>
<reference evidence="3 4" key="1">
    <citation type="submission" date="2021-06" db="EMBL/GenBank/DDBJ databases">
        <authorList>
            <person name="Palmer J.M."/>
        </authorList>
    </citation>
    <scope>NUCLEOTIDE SEQUENCE [LARGE SCALE GENOMIC DNA]</scope>
    <source>
        <strain evidence="3 4">AS_MEX2019</strain>
        <tissue evidence="3">Muscle</tissue>
    </source>
</reference>
<keyword evidence="4" id="KW-1185">Reference proteome</keyword>
<keyword evidence="2" id="KW-0812">Transmembrane</keyword>
<proteinExistence type="predicted"/>
<evidence type="ECO:0000256" key="1">
    <source>
        <dbReference type="SAM" id="MobiDB-lite"/>
    </source>
</evidence>
<comment type="caution">
    <text evidence="3">The sequence shown here is derived from an EMBL/GenBank/DDBJ whole genome shotgun (WGS) entry which is preliminary data.</text>
</comment>
<dbReference type="EMBL" id="JAHRIP010003016">
    <property type="protein sequence ID" value="MEQ2281204.1"/>
    <property type="molecule type" value="Genomic_DNA"/>
</dbReference>
<feature type="transmembrane region" description="Helical" evidence="2">
    <location>
        <begin position="256"/>
        <end position="278"/>
    </location>
</feature>
<protein>
    <submittedName>
        <fullName evidence="3">Uncharacterized protein</fullName>
    </submittedName>
</protein>
<organism evidence="3 4">
    <name type="scientific">Ameca splendens</name>
    <dbReference type="NCBI Taxonomy" id="208324"/>
    <lineage>
        <taxon>Eukaryota</taxon>
        <taxon>Metazoa</taxon>
        <taxon>Chordata</taxon>
        <taxon>Craniata</taxon>
        <taxon>Vertebrata</taxon>
        <taxon>Euteleostomi</taxon>
        <taxon>Actinopterygii</taxon>
        <taxon>Neopterygii</taxon>
        <taxon>Teleostei</taxon>
        <taxon>Neoteleostei</taxon>
        <taxon>Acanthomorphata</taxon>
        <taxon>Ovalentaria</taxon>
        <taxon>Atherinomorphae</taxon>
        <taxon>Cyprinodontiformes</taxon>
        <taxon>Goodeidae</taxon>
        <taxon>Ameca</taxon>
    </lineage>
</organism>
<gene>
    <name evidence="3" type="ORF">AMECASPLE_027938</name>
</gene>
<evidence type="ECO:0000313" key="3">
    <source>
        <dbReference type="EMBL" id="MEQ2281204.1"/>
    </source>
</evidence>
<accession>A0ABV0XIB2</accession>
<dbReference type="Proteomes" id="UP001469553">
    <property type="component" value="Unassembled WGS sequence"/>
</dbReference>
<feature type="region of interest" description="Disordered" evidence="1">
    <location>
        <begin position="179"/>
        <end position="207"/>
    </location>
</feature>
<keyword evidence="2" id="KW-0472">Membrane</keyword>